<keyword evidence="2 5" id="KW-0472">Membrane</keyword>
<dbReference type="InterPro" id="IPR008733">
    <property type="entry name" value="PEX11"/>
</dbReference>
<dbReference type="PANTHER" id="PTHR12652">
    <property type="entry name" value="PEROXISOMAL BIOGENESIS FACTOR 11"/>
    <property type="match status" value="1"/>
</dbReference>
<gene>
    <name evidence="6" type="ORF">LSUE1_G009662</name>
</gene>
<feature type="non-terminal residue" evidence="6">
    <location>
        <position position="1"/>
    </location>
</feature>
<evidence type="ECO:0000256" key="2">
    <source>
        <dbReference type="ARBA" id="ARBA00023136"/>
    </source>
</evidence>
<proteinExistence type="predicted"/>
<evidence type="ECO:0008006" key="8">
    <source>
        <dbReference type="Google" id="ProtNLM"/>
    </source>
</evidence>
<keyword evidence="3" id="KW-0576">Peroxisome</keyword>
<dbReference type="GO" id="GO:0005778">
    <property type="term" value="C:peroxisomal membrane"/>
    <property type="evidence" value="ECO:0007669"/>
    <property type="project" value="UniProtKB-SubCell"/>
</dbReference>
<comment type="subcellular location">
    <subcellularLocation>
        <location evidence="4">Peroxisome membrane</location>
    </subcellularLocation>
</comment>
<dbReference type="Proteomes" id="UP000469558">
    <property type="component" value="Unassembled WGS sequence"/>
</dbReference>
<feature type="transmembrane region" description="Helical" evidence="5">
    <location>
        <begin position="229"/>
        <end position="249"/>
    </location>
</feature>
<evidence type="ECO:0000256" key="4">
    <source>
        <dbReference type="ARBA" id="ARBA00046271"/>
    </source>
</evidence>
<dbReference type="GO" id="GO:0016559">
    <property type="term" value="P:peroxisome fission"/>
    <property type="evidence" value="ECO:0007669"/>
    <property type="project" value="InterPro"/>
</dbReference>
<protein>
    <recommendedName>
        <fullName evidence="8">Peroxin 11C</fullName>
    </recommendedName>
</protein>
<reference evidence="6 7" key="1">
    <citation type="submission" date="2018-05" db="EMBL/GenBank/DDBJ databases">
        <title>Genome sequencing and assembly of the regulated plant pathogen Lachnellula willkommii and related sister species for the development of diagnostic species identification markers.</title>
        <authorList>
            <person name="Giroux E."/>
            <person name="Bilodeau G."/>
        </authorList>
    </citation>
    <scope>NUCLEOTIDE SEQUENCE [LARGE SCALE GENOMIC DNA]</scope>
    <source>
        <strain evidence="6 7">CBS 268.59</strain>
    </source>
</reference>
<keyword evidence="7" id="KW-1185">Reference proteome</keyword>
<comment type="caution">
    <text evidence="6">The sequence shown here is derived from an EMBL/GenBank/DDBJ whole genome shotgun (WGS) entry which is preliminary data.</text>
</comment>
<evidence type="ECO:0000313" key="6">
    <source>
        <dbReference type="EMBL" id="TVY54805.1"/>
    </source>
</evidence>
<accession>A0A8T9BQT1</accession>
<sequence>RLNKILSTPSGTDSLLCTLRYTSLLASTILSSISLWRLHKQARKFIDTAISLPPNTTVIIDTADIPTSRLLITARRLEALGSLISDFRIFARLWGLLGLWAWGKSVLVAPSKDKVLARIAYAQVLVNICYQYLENGAYLSSKGVLGWTKERQGRAWVWSSRFWMAHVSLDLVRLYHEWQTRREDTVGKDDAVKEQSEEEWRRLWRKQLVVDLAYAPLTVHWSLETGLLGQFWVGLCGSIAGATGFRYLWQNTKV</sequence>
<dbReference type="EMBL" id="QGMK01003002">
    <property type="protein sequence ID" value="TVY54805.1"/>
    <property type="molecule type" value="Genomic_DNA"/>
</dbReference>
<keyword evidence="1" id="KW-0962">Peroxisome biogenesis</keyword>
<evidence type="ECO:0000256" key="1">
    <source>
        <dbReference type="ARBA" id="ARBA00022593"/>
    </source>
</evidence>
<evidence type="ECO:0000313" key="7">
    <source>
        <dbReference type="Proteomes" id="UP000469558"/>
    </source>
</evidence>
<name>A0A8T9BQT1_9HELO</name>
<dbReference type="OrthoDB" id="10005898at2759"/>
<feature type="non-terminal residue" evidence="6">
    <location>
        <position position="254"/>
    </location>
</feature>
<dbReference type="PANTHER" id="PTHR12652:SF25">
    <property type="entry name" value="MICROBODY (PEROXISOME) PROLIFERATION PROTEIN PEROXIN 11C (EUROFUNG)"/>
    <property type="match status" value="1"/>
</dbReference>
<organism evidence="6 7">
    <name type="scientific">Lachnellula suecica</name>
    <dbReference type="NCBI Taxonomy" id="602035"/>
    <lineage>
        <taxon>Eukaryota</taxon>
        <taxon>Fungi</taxon>
        <taxon>Dikarya</taxon>
        <taxon>Ascomycota</taxon>
        <taxon>Pezizomycotina</taxon>
        <taxon>Leotiomycetes</taxon>
        <taxon>Helotiales</taxon>
        <taxon>Lachnaceae</taxon>
        <taxon>Lachnellula</taxon>
    </lineage>
</organism>
<keyword evidence="5" id="KW-0812">Transmembrane</keyword>
<dbReference type="Pfam" id="PF05648">
    <property type="entry name" value="PEX11"/>
    <property type="match status" value="1"/>
</dbReference>
<evidence type="ECO:0000256" key="3">
    <source>
        <dbReference type="ARBA" id="ARBA00023140"/>
    </source>
</evidence>
<keyword evidence="5" id="KW-1133">Transmembrane helix</keyword>
<dbReference type="AlphaFoldDB" id="A0A8T9BQT1"/>
<evidence type="ECO:0000256" key="5">
    <source>
        <dbReference type="SAM" id="Phobius"/>
    </source>
</evidence>